<keyword evidence="1" id="KW-0472">Membrane</keyword>
<feature type="transmembrane region" description="Helical" evidence="1">
    <location>
        <begin position="132"/>
        <end position="153"/>
    </location>
</feature>
<evidence type="ECO:0000256" key="1">
    <source>
        <dbReference type="SAM" id="Phobius"/>
    </source>
</evidence>
<reference evidence="2 3" key="1">
    <citation type="submission" date="2023-06" db="EMBL/GenBank/DDBJ databases">
        <authorList>
            <person name="Oyuntsetseg B."/>
            <person name="Kim S.B."/>
        </authorList>
    </citation>
    <scope>NUCLEOTIDE SEQUENCE [LARGE SCALE GENOMIC DNA]</scope>
    <source>
        <strain evidence="2 3">4-36</strain>
    </source>
</reference>
<name>A0A9Y2NGW3_9PSEU</name>
<feature type="transmembrane region" description="Helical" evidence="1">
    <location>
        <begin position="12"/>
        <end position="30"/>
    </location>
</feature>
<dbReference type="Proteomes" id="UP001239397">
    <property type="component" value="Chromosome"/>
</dbReference>
<keyword evidence="1" id="KW-1133">Transmembrane helix</keyword>
<evidence type="ECO:0000313" key="3">
    <source>
        <dbReference type="Proteomes" id="UP001239397"/>
    </source>
</evidence>
<feature type="transmembrane region" description="Helical" evidence="1">
    <location>
        <begin position="37"/>
        <end position="59"/>
    </location>
</feature>
<evidence type="ECO:0000313" key="2">
    <source>
        <dbReference type="EMBL" id="WIY01244.1"/>
    </source>
</evidence>
<accession>A0A9Y2NGW3</accession>
<sequence length="350" mass="37356">MRGTVVKRSFVTFGLGVGFGVLVEVGYAAGGDRALQALAVLIMVSAAAFVSGGFLGFLFGVPKVLATWANATGDRSDTRPGNYAANTNLEQISDWLTKILVGAGLTQIGSICREFGRLVGVVAPTVRPDGTAVAFVGAMLVFFAVGGFIAGWLTTRLLLVAALTRADDEALDRFVEAQYAELSGDSDRAEALRSEAIGYLRPEVEAFGRRYEQSRQLPAGPLRTSEMESITNIARLAATGQGWTAEQARELFAQDSPGVRVFALGLMQGNSDLADFGIVVDAVGRSRSAFEQYQGLLLAKTMLDGLDEIQRQALREAVAAQLAPGGWIRREGARWAVARSILTRLTSEES</sequence>
<keyword evidence="1" id="KW-0812">Transmembrane</keyword>
<dbReference type="EMBL" id="CP127295">
    <property type="protein sequence ID" value="WIY01244.1"/>
    <property type="molecule type" value="Genomic_DNA"/>
</dbReference>
<dbReference type="KEGG" id="amog:QRX60_45670"/>
<organism evidence="2 3">
    <name type="scientific">Amycolatopsis mongoliensis</name>
    <dbReference type="NCBI Taxonomy" id="715475"/>
    <lineage>
        <taxon>Bacteria</taxon>
        <taxon>Bacillati</taxon>
        <taxon>Actinomycetota</taxon>
        <taxon>Actinomycetes</taxon>
        <taxon>Pseudonocardiales</taxon>
        <taxon>Pseudonocardiaceae</taxon>
        <taxon>Amycolatopsis</taxon>
    </lineage>
</organism>
<keyword evidence="3" id="KW-1185">Reference proteome</keyword>
<proteinExistence type="predicted"/>
<dbReference type="RefSeq" id="WP_285997698.1">
    <property type="nucleotide sequence ID" value="NZ_CP127295.1"/>
</dbReference>
<gene>
    <name evidence="2" type="ORF">QRX60_45670</name>
</gene>
<protein>
    <submittedName>
        <fullName evidence="2">Uncharacterized protein</fullName>
    </submittedName>
</protein>
<dbReference type="AlphaFoldDB" id="A0A9Y2NGW3"/>